<dbReference type="EMBL" id="UZAF01001762">
    <property type="protein sequence ID" value="VDO09145.1"/>
    <property type="molecule type" value="Genomic_DNA"/>
</dbReference>
<keyword evidence="2" id="KW-1185">Reference proteome</keyword>
<gene>
    <name evidence="1" type="ORF">HPLM_LOCUS1363</name>
</gene>
<sequence>MTAEGELKSAIFTEMTDVGDAASSQPQATTSHAHAVFRPAITGKLVRSADRRRTWFIFFPSDSIIYRDPSVAAAMSRAFRTMCREEAF</sequence>
<protein>
    <submittedName>
        <fullName evidence="1">Uncharacterized protein</fullName>
    </submittedName>
</protein>
<evidence type="ECO:0000313" key="2">
    <source>
        <dbReference type="Proteomes" id="UP000268014"/>
    </source>
</evidence>
<organism evidence="1 2">
    <name type="scientific">Haemonchus placei</name>
    <name type="common">Barber's pole worm</name>
    <dbReference type="NCBI Taxonomy" id="6290"/>
    <lineage>
        <taxon>Eukaryota</taxon>
        <taxon>Metazoa</taxon>
        <taxon>Ecdysozoa</taxon>
        <taxon>Nematoda</taxon>
        <taxon>Chromadorea</taxon>
        <taxon>Rhabditida</taxon>
        <taxon>Rhabditina</taxon>
        <taxon>Rhabditomorpha</taxon>
        <taxon>Strongyloidea</taxon>
        <taxon>Trichostrongylidae</taxon>
        <taxon>Haemonchus</taxon>
    </lineage>
</organism>
<evidence type="ECO:0000313" key="1">
    <source>
        <dbReference type="EMBL" id="VDO09145.1"/>
    </source>
</evidence>
<reference evidence="1 2" key="1">
    <citation type="submission" date="2018-11" db="EMBL/GenBank/DDBJ databases">
        <authorList>
            <consortium name="Pathogen Informatics"/>
        </authorList>
    </citation>
    <scope>NUCLEOTIDE SEQUENCE [LARGE SCALE GENOMIC DNA]</scope>
    <source>
        <strain evidence="1 2">MHpl1</strain>
    </source>
</reference>
<dbReference type="Proteomes" id="UP000268014">
    <property type="component" value="Unassembled WGS sequence"/>
</dbReference>
<dbReference type="AlphaFoldDB" id="A0A3P7W651"/>
<proteinExistence type="predicted"/>
<accession>A0A3P7W651</accession>
<name>A0A3P7W651_HAEPC</name>